<evidence type="ECO:0000256" key="2">
    <source>
        <dbReference type="ARBA" id="ARBA00022737"/>
    </source>
</evidence>
<evidence type="ECO:0000256" key="4">
    <source>
        <dbReference type="SAM" id="Phobius"/>
    </source>
</evidence>
<evidence type="ECO:0000256" key="3">
    <source>
        <dbReference type="SAM" id="MobiDB-lite"/>
    </source>
</evidence>
<evidence type="ECO:0008006" key="7">
    <source>
        <dbReference type="Google" id="ProtNLM"/>
    </source>
</evidence>
<keyword evidence="1" id="KW-0880">Kelch repeat</keyword>
<comment type="caution">
    <text evidence="5">The sequence shown here is derived from an EMBL/GenBank/DDBJ whole genome shotgun (WGS) entry which is preliminary data.</text>
</comment>
<dbReference type="InterPro" id="IPR015915">
    <property type="entry name" value="Kelch-typ_b-propeller"/>
</dbReference>
<proteinExistence type="predicted"/>
<protein>
    <recommendedName>
        <fullName evidence="7">Galactose oxidase</fullName>
    </recommendedName>
</protein>
<dbReference type="Gene3D" id="2.120.10.80">
    <property type="entry name" value="Kelch-type beta propeller"/>
    <property type="match status" value="1"/>
</dbReference>
<feature type="transmembrane region" description="Helical" evidence="4">
    <location>
        <begin position="385"/>
        <end position="408"/>
    </location>
</feature>
<dbReference type="Pfam" id="PF24681">
    <property type="entry name" value="Kelch_KLHDC2_KLHL20_DRC7"/>
    <property type="match status" value="1"/>
</dbReference>
<feature type="region of interest" description="Disordered" evidence="3">
    <location>
        <begin position="505"/>
        <end position="544"/>
    </location>
</feature>
<dbReference type="OrthoDB" id="2363417at2759"/>
<accession>A0A8H7BV85</accession>
<evidence type="ECO:0000313" key="6">
    <source>
        <dbReference type="Proteomes" id="UP000605846"/>
    </source>
</evidence>
<dbReference type="SUPFAM" id="SSF117281">
    <property type="entry name" value="Kelch motif"/>
    <property type="match status" value="1"/>
</dbReference>
<evidence type="ECO:0000313" key="5">
    <source>
        <dbReference type="EMBL" id="KAF7725251.1"/>
    </source>
</evidence>
<dbReference type="Proteomes" id="UP000605846">
    <property type="component" value="Unassembled WGS sequence"/>
</dbReference>
<dbReference type="AlphaFoldDB" id="A0A8H7BV85"/>
<sequence length="544" mass="59698">MCRKTIFCYGGLNGPREILFKAETYYGFHTLDVSRNVTRNQLMSNWTDLEDDLFPQYLRSHAEQNADFAMVNVPDNAFVVNGGIGYGVAVMYTRDKGWKPKPMTEPLTNNTVKYDGQSWSALPSGPFDQYFGQSGNYVESKQSIYYWGGWSVVQNISADVTFRILNYTTLQWSSSAFSPLPGNSVVRFRHTATMAGDHKIYFIGGTSGYGANDSISMQDILIYDTIADKWNLTKSQGPVTPSQRSMHTTNWIPGTSTLVVYGGAATLPGPNNYTTVPDHCYTYDTVGNQWTQQNPKGQSGPGELYGHSSILIGNSTLLITFGNFRTSGEQPGYAAMFILNLINMSWSEQYDANALNYVLPSRTTNNTVPEATQTPLSVISNTPTIIGAVVGSVVAALIGLSVGVYLFLRKRKTKRATDEAATQNHGNNAQRHSEEFDKSAFSFIKEQDLAASQVSETAVLQSPLVDKPLSTSPLFARSCLPDKPFSESPIMQSYALSPLVDKPFSQSPIVSHSGSKVSIAEKPDSGNGHRGSLKPDAYPDRLPE</sequence>
<feature type="compositionally biased region" description="Polar residues" evidence="3">
    <location>
        <begin position="505"/>
        <end position="516"/>
    </location>
</feature>
<dbReference type="CDD" id="cd12087">
    <property type="entry name" value="TM_EGFR-like"/>
    <property type="match status" value="1"/>
</dbReference>
<reference evidence="5" key="1">
    <citation type="submission" date="2020-01" db="EMBL/GenBank/DDBJ databases">
        <title>Genome Sequencing of Three Apophysomyces-Like Fungal Strains Confirms a Novel Fungal Genus in the Mucoromycota with divergent Burkholderia-like Endosymbiotic Bacteria.</title>
        <authorList>
            <person name="Stajich J.E."/>
            <person name="Macias A.M."/>
            <person name="Carter-House D."/>
            <person name="Lovett B."/>
            <person name="Kasson L.R."/>
            <person name="Berry K."/>
            <person name="Grigoriev I."/>
            <person name="Chang Y."/>
            <person name="Spatafora J."/>
            <person name="Kasson M.T."/>
        </authorList>
    </citation>
    <scope>NUCLEOTIDE SEQUENCE</scope>
    <source>
        <strain evidence="5">NRRL A-21654</strain>
    </source>
</reference>
<dbReference type="PANTHER" id="PTHR46093">
    <property type="entry name" value="ACYL-COA-BINDING DOMAIN-CONTAINING PROTEIN 5"/>
    <property type="match status" value="1"/>
</dbReference>
<keyword evidence="6" id="KW-1185">Reference proteome</keyword>
<keyword evidence="4" id="KW-0472">Membrane</keyword>
<dbReference type="EMBL" id="JABAYA010000101">
    <property type="protein sequence ID" value="KAF7725251.1"/>
    <property type="molecule type" value="Genomic_DNA"/>
</dbReference>
<gene>
    <name evidence="5" type="ORF">EC973_000339</name>
</gene>
<dbReference type="PANTHER" id="PTHR46093:SF18">
    <property type="entry name" value="FIBRONECTIN TYPE-III DOMAIN-CONTAINING PROTEIN"/>
    <property type="match status" value="1"/>
</dbReference>
<name>A0A8H7BV85_9FUNG</name>
<keyword evidence="4" id="KW-0812">Transmembrane</keyword>
<keyword evidence="4" id="KW-1133">Transmembrane helix</keyword>
<evidence type="ECO:0000256" key="1">
    <source>
        <dbReference type="ARBA" id="ARBA00022441"/>
    </source>
</evidence>
<organism evidence="5 6">
    <name type="scientific">Apophysomyces ossiformis</name>
    <dbReference type="NCBI Taxonomy" id="679940"/>
    <lineage>
        <taxon>Eukaryota</taxon>
        <taxon>Fungi</taxon>
        <taxon>Fungi incertae sedis</taxon>
        <taxon>Mucoromycota</taxon>
        <taxon>Mucoromycotina</taxon>
        <taxon>Mucoromycetes</taxon>
        <taxon>Mucorales</taxon>
        <taxon>Mucorineae</taxon>
        <taxon>Mucoraceae</taxon>
        <taxon>Apophysomyces</taxon>
    </lineage>
</organism>
<keyword evidence="2" id="KW-0677">Repeat</keyword>